<dbReference type="EMBL" id="JACHGF010000014">
    <property type="protein sequence ID" value="MBB5287086.1"/>
    <property type="molecule type" value="Genomic_DNA"/>
</dbReference>
<feature type="signal peptide" evidence="1">
    <location>
        <begin position="1"/>
        <end position="21"/>
    </location>
</feature>
<dbReference type="RefSeq" id="WP_184178845.1">
    <property type="nucleotide sequence ID" value="NZ_JACHGF010000014.1"/>
</dbReference>
<dbReference type="Proteomes" id="UP000557307">
    <property type="component" value="Unassembled WGS sequence"/>
</dbReference>
<feature type="chain" id="PRO_5032377557" evidence="1">
    <location>
        <begin position="22"/>
        <end position="167"/>
    </location>
</feature>
<comment type="caution">
    <text evidence="2">The sequence shown here is derived from an EMBL/GenBank/DDBJ whole genome shotgun (WGS) entry which is preliminary data.</text>
</comment>
<evidence type="ECO:0000256" key="1">
    <source>
        <dbReference type="SAM" id="SignalP"/>
    </source>
</evidence>
<dbReference type="AlphaFoldDB" id="A0A840TRW2"/>
<name>A0A840TRW2_9BACT</name>
<keyword evidence="3" id="KW-1185">Reference proteome</keyword>
<evidence type="ECO:0000313" key="3">
    <source>
        <dbReference type="Proteomes" id="UP000557307"/>
    </source>
</evidence>
<protein>
    <submittedName>
        <fullName evidence="2">Uncharacterized protein</fullName>
    </submittedName>
</protein>
<proteinExistence type="predicted"/>
<sequence>MKTKYIILLAIAITSVVFSSAELFAQQSDKNKFVRKSNNVVWEVQSVTGERDNKTITIKMSFTNVGELDKAIETYLFTVTDSKGNVYRPDLYGDTSWLFRPNGYSQAVLLSEVPVFSTIHISNFPPSAELITSISLQIHHRFADKPNTPNGQPKSNLLIKNIPIAWE</sequence>
<organism evidence="2 3">
    <name type="scientific">Rhabdobacter roseus</name>
    <dbReference type="NCBI Taxonomy" id="1655419"/>
    <lineage>
        <taxon>Bacteria</taxon>
        <taxon>Pseudomonadati</taxon>
        <taxon>Bacteroidota</taxon>
        <taxon>Cytophagia</taxon>
        <taxon>Cytophagales</taxon>
        <taxon>Cytophagaceae</taxon>
        <taxon>Rhabdobacter</taxon>
    </lineage>
</organism>
<keyword evidence="1" id="KW-0732">Signal</keyword>
<reference evidence="2 3" key="1">
    <citation type="submission" date="2020-08" db="EMBL/GenBank/DDBJ databases">
        <title>Genomic Encyclopedia of Type Strains, Phase IV (KMG-IV): sequencing the most valuable type-strain genomes for metagenomic binning, comparative biology and taxonomic classification.</title>
        <authorList>
            <person name="Goeker M."/>
        </authorList>
    </citation>
    <scope>NUCLEOTIDE SEQUENCE [LARGE SCALE GENOMIC DNA]</scope>
    <source>
        <strain evidence="2 3">DSM 105074</strain>
    </source>
</reference>
<gene>
    <name evidence="2" type="ORF">HNQ92_005248</name>
</gene>
<accession>A0A840TRW2</accession>
<evidence type="ECO:0000313" key="2">
    <source>
        <dbReference type="EMBL" id="MBB5287086.1"/>
    </source>
</evidence>